<dbReference type="NCBIfam" id="TIGR00121">
    <property type="entry name" value="birA_ligase"/>
    <property type="match status" value="1"/>
</dbReference>
<reference evidence="5 6" key="1">
    <citation type="submission" date="2019-07" db="EMBL/GenBank/DDBJ databases">
        <title>Tomitella cavernea sp. nov., an actinomycete isolated from soil.</title>
        <authorList>
            <person name="Cheng J."/>
        </authorList>
    </citation>
    <scope>NUCLEOTIDE SEQUENCE [LARGE SCALE GENOMIC DNA]</scope>
    <source>
        <strain evidence="5 6">HY188</strain>
    </source>
</reference>
<dbReference type="Pfam" id="PF02237">
    <property type="entry name" value="BPL_C"/>
    <property type="match status" value="1"/>
</dbReference>
<protein>
    <recommendedName>
        <fullName evidence="3">biotin--[biotin carboxyl-carrier protein] ligase</fullName>
        <ecNumber evidence="3">6.3.4.15</ecNumber>
    </recommendedName>
</protein>
<reference evidence="5 6" key="2">
    <citation type="submission" date="2019-07" db="EMBL/GenBank/DDBJ databases">
        <authorList>
            <person name="Huang Y."/>
        </authorList>
    </citation>
    <scope>NUCLEOTIDE SEQUENCE [LARGE SCALE GENOMIC DNA]</scope>
    <source>
        <strain evidence="5 6">HY188</strain>
    </source>
</reference>
<sequence length="289" mass="30508">MYGDLGRPPLDERGLRRSLAGAVDAPWSGLEVLAETGSTNADLLERIARDRRPESLDRTVLLAEQQVAGRGRHRRSFECAPQSQVLMSTVLRLPGIPPDRIGWLPLLTGVAVVDALREVAEVDARLKWPNDVLVGDRKVAGILAEVASPAARPGAPYVPMIVVGVGLNVSQSADELPVPTATSLAVEGAACVDRNTLVRAMLRNLASRTHRWQGLRGESPELTADYLRHCSTVGREVRALLPGGDAHVGRATGIDERGCLLIDAGSAGPVAVAAGDVEHVRPAPAPGAG</sequence>
<dbReference type="InterPro" id="IPR004408">
    <property type="entry name" value="Biotin_CoA_COase_ligase"/>
</dbReference>
<dbReference type="PANTHER" id="PTHR12835:SF5">
    <property type="entry name" value="BIOTIN--PROTEIN LIGASE"/>
    <property type="match status" value="1"/>
</dbReference>
<dbReference type="GO" id="GO:0005737">
    <property type="term" value="C:cytoplasm"/>
    <property type="evidence" value="ECO:0007669"/>
    <property type="project" value="TreeGrafter"/>
</dbReference>
<proteinExistence type="predicted"/>
<dbReference type="PANTHER" id="PTHR12835">
    <property type="entry name" value="BIOTIN PROTEIN LIGASE"/>
    <property type="match status" value="1"/>
</dbReference>
<evidence type="ECO:0000256" key="1">
    <source>
        <dbReference type="ARBA" id="ARBA00022598"/>
    </source>
</evidence>
<evidence type="ECO:0000313" key="5">
    <source>
        <dbReference type="EMBL" id="QDQ96776.1"/>
    </source>
</evidence>
<accession>A0A516X110</accession>
<keyword evidence="1 5" id="KW-0436">Ligase</keyword>
<dbReference type="OrthoDB" id="9807064at2"/>
<keyword evidence="2" id="KW-0092">Biotin</keyword>
<dbReference type="InterPro" id="IPR045864">
    <property type="entry name" value="aa-tRNA-synth_II/BPL/LPL"/>
</dbReference>
<dbReference type="Pfam" id="PF03099">
    <property type="entry name" value="BPL_LplA_LipB"/>
    <property type="match status" value="1"/>
</dbReference>
<name>A0A516X110_9ACTN</name>
<feature type="domain" description="BPL/LPL catalytic" evidence="4">
    <location>
        <begin position="20"/>
        <end position="213"/>
    </location>
</feature>
<evidence type="ECO:0000313" key="6">
    <source>
        <dbReference type="Proteomes" id="UP000317344"/>
    </source>
</evidence>
<dbReference type="Proteomes" id="UP000317344">
    <property type="component" value="Chromosome"/>
</dbReference>
<dbReference type="KEGG" id="toy:FO059_04730"/>
<dbReference type="CDD" id="cd16442">
    <property type="entry name" value="BPL"/>
    <property type="match status" value="1"/>
</dbReference>
<dbReference type="EC" id="6.3.4.15" evidence="3"/>
<dbReference type="RefSeq" id="WP_143906797.1">
    <property type="nucleotide sequence ID" value="NZ_CP041765.1"/>
</dbReference>
<evidence type="ECO:0000256" key="3">
    <source>
        <dbReference type="ARBA" id="ARBA00024227"/>
    </source>
</evidence>
<keyword evidence="6" id="KW-1185">Reference proteome</keyword>
<dbReference type="InterPro" id="IPR004143">
    <property type="entry name" value="BPL_LPL_catalytic"/>
</dbReference>
<dbReference type="AlphaFoldDB" id="A0A516X110"/>
<evidence type="ECO:0000259" key="4">
    <source>
        <dbReference type="PROSITE" id="PS51733"/>
    </source>
</evidence>
<dbReference type="InterPro" id="IPR003142">
    <property type="entry name" value="BPL_C"/>
</dbReference>
<dbReference type="SUPFAM" id="SSF55681">
    <property type="entry name" value="Class II aaRS and biotin synthetases"/>
    <property type="match status" value="1"/>
</dbReference>
<organism evidence="5 6">
    <name type="scientific">Tomitella fengzijianii</name>
    <dbReference type="NCBI Taxonomy" id="2597660"/>
    <lineage>
        <taxon>Bacteria</taxon>
        <taxon>Bacillati</taxon>
        <taxon>Actinomycetota</taxon>
        <taxon>Actinomycetes</taxon>
        <taxon>Mycobacteriales</taxon>
        <taxon>Tomitella</taxon>
    </lineage>
</organism>
<dbReference type="GO" id="GO:0004077">
    <property type="term" value="F:biotin--[biotin carboxyl-carrier protein] ligase activity"/>
    <property type="evidence" value="ECO:0007669"/>
    <property type="project" value="UniProtKB-EC"/>
</dbReference>
<dbReference type="Gene3D" id="3.30.930.10">
    <property type="entry name" value="Bira Bifunctional Protein, Domain 2"/>
    <property type="match status" value="1"/>
</dbReference>
<dbReference type="PROSITE" id="PS51733">
    <property type="entry name" value="BPL_LPL_CATALYTIC"/>
    <property type="match status" value="1"/>
</dbReference>
<dbReference type="EMBL" id="CP041765">
    <property type="protein sequence ID" value="QDQ96776.1"/>
    <property type="molecule type" value="Genomic_DNA"/>
</dbReference>
<evidence type="ECO:0000256" key="2">
    <source>
        <dbReference type="ARBA" id="ARBA00023267"/>
    </source>
</evidence>
<gene>
    <name evidence="5" type="ORF">FO059_04730</name>
</gene>
<dbReference type="Gene3D" id="2.30.30.100">
    <property type="match status" value="1"/>
</dbReference>